<dbReference type="InterPro" id="IPR014284">
    <property type="entry name" value="RNA_pol_sigma-70_dom"/>
</dbReference>
<organism evidence="6 7">
    <name type="scientific">Chitinophaga eiseniae</name>
    <dbReference type="NCBI Taxonomy" id="634771"/>
    <lineage>
        <taxon>Bacteria</taxon>
        <taxon>Pseudomonadati</taxon>
        <taxon>Bacteroidota</taxon>
        <taxon>Chitinophagia</taxon>
        <taxon>Chitinophagales</taxon>
        <taxon>Chitinophagaceae</taxon>
        <taxon>Chitinophaga</taxon>
    </lineage>
</organism>
<accession>A0A1T4TD51</accession>
<dbReference type="Gene3D" id="1.10.1740.10">
    <property type="match status" value="1"/>
</dbReference>
<dbReference type="InterPro" id="IPR039425">
    <property type="entry name" value="RNA_pol_sigma-70-like"/>
</dbReference>
<evidence type="ECO:0000256" key="1">
    <source>
        <dbReference type="ARBA" id="ARBA00010641"/>
    </source>
</evidence>
<dbReference type="GO" id="GO:0003677">
    <property type="term" value="F:DNA binding"/>
    <property type="evidence" value="ECO:0007669"/>
    <property type="project" value="InterPro"/>
</dbReference>
<sequence length="181" mass="21758">MSDDNEIWKQFCAGEQSAFRELYDRYYSRMFVWGCRWLEGETAFVKDHLHDFFIYLWEKRANLAREVQVSAYLLTAFKRRLIEQWGREKRLKDLGAMISPVEDQQEDIDLFTRQFNRIQAALQSLTPAQREVIEMRFLQNMSLQQIATAKNTSLRTVYNLTHRAITQLRQEVGKIFFLFLW</sequence>
<evidence type="ECO:0000313" key="6">
    <source>
        <dbReference type="EMBL" id="SKA38139.1"/>
    </source>
</evidence>
<dbReference type="Proteomes" id="UP000190367">
    <property type="component" value="Unassembled WGS sequence"/>
</dbReference>
<dbReference type="InterPro" id="IPR013249">
    <property type="entry name" value="RNA_pol_sigma70_r4_t2"/>
</dbReference>
<evidence type="ECO:0000256" key="2">
    <source>
        <dbReference type="ARBA" id="ARBA00023015"/>
    </source>
</evidence>
<evidence type="ECO:0000313" key="7">
    <source>
        <dbReference type="Proteomes" id="UP000190367"/>
    </source>
</evidence>
<dbReference type="Pfam" id="PF08281">
    <property type="entry name" value="Sigma70_r4_2"/>
    <property type="match status" value="1"/>
</dbReference>
<reference evidence="7" key="1">
    <citation type="submission" date="2017-02" db="EMBL/GenBank/DDBJ databases">
        <authorList>
            <person name="Varghese N."/>
            <person name="Submissions S."/>
        </authorList>
    </citation>
    <scope>NUCLEOTIDE SEQUENCE [LARGE SCALE GENOMIC DNA]</scope>
    <source>
        <strain evidence="7">DSM 22224</strain>
    </source>
</reference>
<keyword evidence="7" id="KW-1185">Reference proteome</keyword>
<dbReference type="Gene3D" id="1.10.10.10">
    <property type="entry name" value="Winged helix-like DNA-binding domain superfamily/Winged helix DNA-binding domain"/>
    <property type="match status" value="1"/>
</dbReference>
<name>A0A1T4TD51_9BACT</name>
<dbReference type="SUPFAM" id="SSF88659">
    <property type="entry name" value="Sigma3 and sigma4 domains of RNA polymerase sigma factors"/>
    <property type="match status" value="1"/>
</dbReference>
<evidence type="ECO:0000256" key="4">
    <source>
        <dbReference type="ARBA" id="ARBA00023163"/>
    </source>
</evidence>
<dbReference type="InterPro" id="IPR036388">
    <property type="entry name" value="WH-like_DNA-bd_sf"/>
</dbReference>
<keyword evidence="3" id="KW-0731">Sigma factor</keyword>
<keyword evidence="4" id="KW-0804">Transcription</keyword>
<evidence type="ECO:0000259" key="5">
    <source>
        <dbReference type="Pfam" id="PF08281"/>
    </source>
</evidence>
<dbReference type="PANTHER" id="PTHR43133">
    <property type="entry name" value="RNA POLYMERASE ECF-TYPE SIGMA FACTO"/>
    <property type="match status" value="1"/>
</dbReference>
<evidence type="ECO:0000256" key="3">
    <source>
        <dbReference type="ARBA" id="ARBA00023082"/>
    </source>
</evidence>
<dbReference type="RefSeq" id="WP_078671744.1">
    <property type="nucleotide sequence ID" value="NZ_FUWZ01000004.1"/>
</dbReference>
<dbReference type="InterPro" id="IPR013324">
    <property type="entry name" value="RNA_pol_sigma_r3/r4-like"/>
</dbReference>
<protein>
    <submittedName>
        <fullName evidence="6">RNA polymerase sigma factor, sigma-70 family</fullName>
    </submittedName>
</protein>
<feature type="domain" description="RNA polymerase sigma factor 70 region 4 type 2" evidence="5">
    <location>
        <begin position="116"/>
        <end position="168"/>
    </location>
</feature>
<dbReference type="InterPro" id="IPR013325">
    <property type="entry name" value="RNA_pol_sigma_r2"/>
</dbReference>
<dbReference type="CDD" id="cd06171">
    <property type="entry name" value="Sigma70_r4"/>
    <property type="match status" value="1"/>
</dbReference>
<dbReference type="SUPFAM" id="SSF88946">
    <property type="entry name" value="Sigma2 domain of RNA polymerase sigma factors"/>
    <property type="match status" value="1"/>
</dbReference>
<keyword evidence="2" id="KW-0805">Transcription regulation</keyword>
<dbReference type="PANTHER" id="PTHR43133:SF46">
    <property type="entry name" value="RNA POLYMERASE SIGMA-70 FACTOR ECF SUBFAMILY"/>
    <property type="match status" value="1"/>
</dbReference>
<dbReference type="NCBIfam" id="TIGR02937">
    <property type="entry name" value="sigma70-ECF"/>
    <property type="match status" value="1"/>
</dbReference>
<dbReference type="STRING" id="634771.SAMN04488128_104393"/>
<comment type="similarity">
    <text evidence="1">Belongs to the sigma-70 factor family. ECF subfamily.</text>
</comment>
<dbReference type="AlphaFoldDB" id="A0A1T4TD51"/>
<dbReference type="GO" id="GO:0006352">
    <property type="term" value="P:DNA-templated transcription initiation"/>
    <property type="evidence" value="ECO:0007669"/>
    <property type="project" value="InterPro"/>
</dbReference>
<dbReference type="EMBL" id="FUWZ01000004">
    <property type="protein sequence ID" value="SKA38139.1"/>
    <property type="molecule type" value="Genomic_DNA"/>
</dbReference>
<gene>
    <name evidence="6" type="ORF">SAMN04488128_104393</name>
</gene>
<dbReference type="OrthoDB" id="9150024at2"/>
<proteinExistence type="inferred from homology"/>
<dbReference type="GO" id="GO:0016987">
    <property type="term" value="F:sigma factor activity"/>
    <property type="evidence" value="ECO:0007669"/>
    <property type="project" value="UniProtKB-KW"/>
</dbReference>